<dbReference type="CDD" id="cd01960">
    <property type="entry name" value="nsLTP1"/>
    <property type="match status" value="1"/>
</dbReference>
<feature type="signal peptide" evidence="7">
    <location>
        <begin position="1"/>
        <end position="25"/>
    </location>
</feature>
<protein>
    <recommendedName>
        <fullName evidence="6">Non-specific lipid-transfer protein</fullName>
    </recommendedName>
</protein>
<sequence>MASSKLLCVLVICVVLGAALPMTEAGLPCPRIRGLVAPCLTYLQKGGQPNPNCCGGIKTLVSSATTTKDRQDACRCLQQSAGMVSGLVPAFAEALPSKCGANIPYKISKSTNCNRHSKAWFNSSMQKTKRVYEFHIRPPKNHLQNELNTRIVYSVNNVLLKS</sequence>
<dbReference type="GO" id="GO:0008289">
    <property type="term" value="F:lipid binding"/>
    <property type="evidence" value="ECO:0007669"/>
    <property type="project" value="UniProtKB-KW"/>
</dbReference>
<dbReference type="GO" id="GO:0006869">
    <property type="term" value="P:lipid transport"/>
    <property type="evidence" value="ECO:0007669"/>
    <property type="project" value="InterPro"/>
</dbReference>
<dbReference type="AlphaFoldDB" id="W9R8W4"/>
<comment type="function">
    <text evidence="1 6">Plant non-specific lipid-transfer proteins transfer phospholipids as well as galactolipids across membranes. May play a role in wax or cutin deposition in the cell walls of expanding epidermal cells and certain secretory tissues.</text>
</comment>
<evidence type="ECO:0000256" key="1">
    <source>
        <dbReference type="ARBA" id="ARBA00003211"/>
    </source>
</evidence>
<dbReference type="InterPro" id="IPR036312">
    <property type="entry name" value="Bifun_inhib/LTP/seed_sf"/>
</dbReference>
<evidence type="ECO:0000313" key="10">
    <source>
        <dbReference type="Proteomes" id="UP000030645"/>
    </source>
</evidence>
<keyword evidence="3 6" id="KW-0813">Transport</keyword>
<dbReference type="Gene3D" id="1.10.110.10">
    <property type="entry name" value="Plant lipid-transfer and hydrophobic proteins"/>
    <property type="match status" value="1"/>
</dbReference>
<evidence type="ECO:0000313" key="9">
    <source>
        <dbReference type="EMBL" id="EXB41950.1"/>
    </source>
</evidence>
<evidence type="ECO:0000256" key="3">
    <source>
        <dbReference type="ARBA" id="ARBA00022448"/>
    </source>
</evidence>
<dbReference type="PANTHER" id="PTHR33076">
    <property type="entry name" value="NON-SPECIFIC LIPID-TRANSFER PROTEIN 2-RELATED"/>
    <property type="match status" value="1"/>
</dbReference>
<evidence type="ECO:0000256" key="2">
    <source>
        <dbReference type="ARBA" id="ARBA00009748"/>
    </source>
</evidence>
<reference evidence="10" key="1">
    <citation type="submission" date="2013-01" db="EMBL/GenBank/DDBJ databases">
        <title>Draft Genome Sequence of a Mulberry Tree, Morus notabilis C.K. Schneid.</title>
        <authorList>
            <person name="He N."/>
            <person name="Zhao S."/>
        </authorList>
    </citation>
    <scope>NUCLEOTIDE SEQUENCE</scope>
</reference>
<evidence type="ECO:0000256" key="5">
    <source>
        <dbReference type="ARBA" id="ARBA00023157"/>
    </source>
</evidence>
<dbReference type="InterPro" id="IPR016140">
    <property type="entry name" value="Bifunc_inhib/LTP/seed_store"/>
</dbReference>
<feature type="domain" description="Bifunctional inhibitor/plant lipid transfer protein/seed storage helical" evidence="8">
    <location>
        <begin position="29"/>
        <end position="113"/>
    </location>
</feature>
<keyword evidence="7" id="KW-0732">Signal</keyword>
<keyword evidence="4 6" id="KW-0446">Lipid-binding</keyword>
<feature type="chain" id="PRO_5004928428" description="Non-specific lipid-transfer protein" evidence="7">
    <location>
        <begin position="26"/>
        <end position="162"/>
    </location>
</feature>
<keyword evidence="10" id="KW-1185">Reference proteome</keyword>
<evidence type="ECO:0000256" key="7">
    <source>
        <dbReference type="SAM" id="SignalP"/>
    </source>
</evidence>
<dbReference type="Pfam" id="PF00234">
    <property type="entry name" value="Tryp_alpha_amyl"/>
    <property type="match status" value="1"/>
</dbReference>
<dbReference type="PRINTS" id="PR00382">
    <property type="entry name" value="LIPIDTRNSFER"/>
</dbReference>
<evidence type="ECO:0000256" key="4">
    <source>
        <dbReference type="ARBA" id="ARBA00023121"/>
    </source>
</evidence>
<comment type="similarity">
    <text evidence="2 6">Belongs to the plant LTP family.</text>
</comment>
<dbReference type="Proteomes" id="UP000030645">
    <property type="component" value="Unassembled WGS sequence"/>
</dbReference>
<accession>W9R8W4</accession>
<dbReference type="STRING" id="981085.W9R8W4"/>
<gene>
    <name evidence="9" type="ORF">L484_002201</name>
</gene>
<dbReference type="SUPFAM" id="SSF47699">
    <property type="entry name" value="Bifunctional inhibitor/lipid-transfer protein/seed storage 2S albumin"/>
    <property type="match status" value="1"/>
</dbReference>
<dbReference type="InterPro" id="IPR000528">
    <property type="entry name" value="Plant_nsLTP"/>
</dbReference>
<dbReference type="SMART" id="SM00499">
    <property type="entry name" value="AAI"/>
    <property type="match status" value="1"/>
</dbReference>
<organism evidence="9 10">
    <name type="scientific">Morus notabilis</name>
    <dbReference type="NCBI Taxonomy" id="981085"/>
    <lineage>
        <taxon>Eukaryota</taxon>
        <taxon>Viridiplantae</taxon>
        <taxon>Streptophyta</taxon>
        <taxon>Embryophyta</taxon>
        <taxon>Tracheophyta</taxon>
        <taxon>Spermatophyta</taxon>
        <taxon>Magnoliopsida</taxon>
        <taxon>eudicotyledons</taxon>
        <taxon>Gunneridae</taxon>
        <taxon>Pentapetalae</taxon>
        <taxon>rosids</taxon>
        <taxon>fabids</taxon>
        <taxon>Rosales</taxon>
        <taxon>Moraceae</taxon>
        <taxon>Moreae</taxon>
        <taxon>Morus</taxon>
    </lineage>
</organism>
<keyword evidence="5" id="KW-1015">Disulfide bond</keyword>
<name>W9R8W4_9ROSA</name>
<evidence type="ECO:0000256" key="6">
    <source>
        <dbReference type="RuleBase" id="RU000628"/>
    </source>
</evidence>
<dbReference type="EMBL" id="KE343811">
    <property type="protein sequence ID" value="EXB41950.1"/>
    <property type="molecule type" value="Genomic_DNA"/>
</dbReference>
<proteinExistence type="inferred from homology"/>
<evidence type="ECO:0000259" key="8">
    <source>
        <dbReference type="SMART" id="SM00499"/>
    </source>
</evidence>